<reference evidence="1 2" key="1">
    <citation type="submission" date="2019-01" db="EMBL/GenBank/DDBJ databases">
        <authorList>
            <person name="Brito A."/>
        </authorList>
    </citation>
    <scope>NUCLEOTIDE SEQUENCE [LARGE SCALE GENOMIC DNA]</scope>
    <source>
        <strain evidence="1">1</strain>
    </source>
</reference>
<name>A0A563VNR2_9CYAN</name>
<dbReference type="RefSeq" id="WP_144871323.1">
    <property type="nucleotide sequence ID" value="NZ_LR213933.1"/>
</dbReference>
<proteinExistence type="predicted"/>
<gene>
    <name evidence="1" type="ORF">H1P_1830006</name>
</gene>
<dbReference type="EMBL" id="CAACVJ010000094">
    <property type="protein sequence ID" value="VEP13108.1"/>
    <property type="molecule type" value="Genomic_DNA"/>
</dbReference>
<evidence type="ECO:0000313" key="2">
    <source>
        <dbReference type="Proteomes" id="UP000320055"/>
    </source>
</evidence>
<evidence type="ECO:0000313" key="1">
    <source>
        <dbReference type="EMBL" id="VEP13108.1"/>
    </source>
</evidence>
<dbReference type="AlphaFoldDB" id="A0A563VNR2"/>
<sequence>MSFCYSEVRRELQEVKARIDDLLDYMNANQLEPDRTVIDDEICSQLKSISNQVVRGKLQQSIKEHLTNTYVFTVKFFDADKNVLWSGSASADHHDKAMDIIESMFEDTEFVSRWSGECEVEYPDDYDPPGGW</sequence>
<organism evidence="1 2">
    <name type="scientific">Hyella patelloides LEGE 07179</name>
    <dbReference type="NCBI Taxonomy" id="945734"/>
    <lineage>
        <taxon>Bacteria</taxon>
        <taxon>Bacillati</taxon>
        <taxon>Cyanobacteriota</taxon>
        <taxon>Cyanophyceae</taxon>
        <taxon>Pleurocapsales</taxon>
        <taxon>Hyellaceae</taxon>
        <taxon>Hyella</taxon>
    </lineage>
</organism>
<accession>A0A563VNR2</accession>
<protein>
    <submittedName>
        <fullName evidence="1">Uncharacterized protein</fullName>
    </submittedName>
</protein>
<dbReference type="Proteomes" id="UP000320055">
    <property type="component" value="Unassembled WGS sequence"/>
</dbReference>
<keyword evidence="2" id="KW-1185">Reference proteome</keyword>